<keyword evidence="2" id="KW-0812">Transmembrane</keyword>
<evidence type="ECO:0000313" key="4">
    <source>
        <dbReference type="Proteomes" id="UP000600171"/>
    </source>
</evidence>
<comment type="caution">
    <text evidence="3">The sequence shown here is derived from an EMBL/GenBank/DDBJ whole genome shotgun (WGS) entry which is preliminary data.</text>
</comment>
<feature type="compositionally biased region" description="Basic and acidic residues" evidence="1">
    <location>
        <begin position="105"/>
        <end position="118"/>
    </location>
</feature>
<dbReference type="RefSeq" id="WP_188358751.1">
    <property type="nucleotide sequence ID" value="NZ_BMDC01000001.1"/>
</dbReference>
<organism evidence="3 4">
    <name type="scientific">Rothia aerolata</name>
    <dbReference type="NCBI Taxonomy" id="1812262"/>
    <lineage>
        <taxon>Bacteria</taxon>
        <taxon>Bacillati</taxon>
        <taxon>Actinomycetota</taxon>
        <taxon>Actinomycetes</taxon>
        <taxon>Micrococcales</taxon>
        <taxon>Micrococcaceae</taxon>
        <taxon>Rothia</taxon>
    </lineage>
</organism>
<feature type="compositionally biased region" description="Acidic residues" evidence="1">
    <location>
        <begin position="140"/>
        <end position="151"/>
    </location>
</feature>
<feature type="region of interest" description="Disordered" evidence="1">
    <location>
        <begin position="607"/>
        <end position="646"/>
    </location>
</feature>
<evidence type="ECO:0000313" key="3">
    <source>
        <dbReference type="EMBL" id="GGH58644.1"/>
    </source>
</evidence>
<protein>
    <submittedName>
        <fullName evidence="3">Uncharacterized protein</fullName>
    </submittedName>
</protein>
<dbReference type="EMBL" id="BMDC01000001">
    <property type="protein sequence ID" value="GGH58644.1"/>
    <property type="molecule type" value="Genomic_DNA"/>
</dbReference>
<evidence type="ECO:0000256" key="2">
    <source>
        <dbReference type="SAM" id="Phobius"/>
    </source>
</evidence>
<proteinExistence type="predicted"/>
<keyword evidence="2" id="KW-0472">Membrane</keyword>
<name>A0A917MQY0_9MICC</name>
<feature type="transmembrane region" description="Helical" evidence="2">
    <location>
        <begin position="560"/>
        <end position="577"/>
    </location>
</feature>
<keyword evidence="2" id="KW-1133">Transmembrane helix</keyword>
<gene>
    <name evidence="3" type="ORF">GCM10007359_05070</name>
</gene>
<dbReference type="Proteomes" id="UP000600171">
    <property type="component" value="Unassembled WGS sequence"/>
</dbReference>
<sequence>MSDSFPQHSGEPLSDDQFLTSWARISLDFGHSGIEVAHDTEPVADDPTERLRREIEQMIGAIRQSAKGDSSSTDPVVQRLEGMNVTPELLEEMLSAEAEADSIPDSERAADEPEEPRGLRPRANNDMVVVDLTIPPTTPDAEDNAENDSAENGDTLEPSEDFDPEFDRRVSEASSEDVVQALVLASVDLPEVMVYEADEDHVDVFVLCLQLDDEAMVTAHLGEDGKLTKGSDFEEFAENLLEHLPARGGLCATEDSYSVQAPVTVLGEELRLDADSLVAALIELEAPEVPTLVADTFVASPVSAVPADNGWTMISTDPVSMLNLLRSLAKPAIVAESNGTNHHLSFVVPGGHGRASGFEKGTWGEWMNRVVGDPVPDDTDSGAVIDLHWGAPKTLTRYVPQNSFALDTLWTLPGNLPEPLNFVRTNDEVENLSWIYGLDETATKRLRNYVEDSASELGMESVLQLLDLPDELSKIVLGQFDIETLAGHKIYFPDMGVGEVVKESLTAYPNGDDRLSSVSRQLMDRPWIFAVDGAVQLSASALLAGMAARRRARGQSARTAALGALALFGTGLAEFAVSRSYQKMKDLNADGKTRLGKGQKELSLMEELQNSAEETSHPVQEPGVSLQQMREKAESFAKKVRKRFKK</sequence>
<evidence type="ECO:0000256" key="1">
    <source>
        <dbReference type="SAM" id="MobiDB-lite"/>
    </source>
</evidence>
<dbReference type="AlphaFoldDB" id="A0A917MQY0"/>
<reference evidence="3 4" key="1">
    <citation type="journal article" date="2014" name="Int. J. Syst. Evol. Microbiol.">
        <title>Complete genome sequence of Corynebacterium casei LMG S-19264T (=DSM 44701T), isolated from a smear-ripened cheese.</title>
        <authorList>
            <consortium name="US DOE Joint Genome Institute (JGI-PGF)"/>
            <person name="Walter F."/>
            <person name="Albersmeier A."/>
            <person name="Kalinowski J."/>
            <person name="Ruckert C."/>
        </authorList>
    </citation>
    <scope>NUCLEOTIDE SEQUENCE [LARGE SCALE GENOMIC DNA]</scope>
    <source>
        <strain evidence="3 4">CCM 8669</strain>
    </source>
</reference>
<feature type="region of interest" description="Disordered" evidence="1">
    <location>
        <begin position="97"/>
        <end position="163"/>
    </location>
</feature>
<accession>A0A917MQY0</accession>
<keyword evidence="4" id="KW-1185">Reference proteome</keyword>